<feature type="domain" description="Teneurin-like YD-shell" evidence="2">
    <location>
        <begin position="669"/>
        <end position="943"/>
    </location>
</feature>
<gene>
    <name evidence="3" type="ORF">N789_00940</name>
</gene>
<dbReference type="EMBL" id="AVCI01000001">
    <property type="protein sequence ID" value="KFN44605.1"/>
    <property type="molecule type" value="Genomic_DNA"/>
</dbReference>
<evidence type="ECO:0000313" key="3">
    <source>
        <dbReference type="EMBL" id="KFN44605.1"/>
    </source>
</evidence>
<dbReference type="InterPro" id="IPR006530">
    <property type="entry name" value="YD"/>
</dbReference>
<protein>
    <recommendedName>
        <fullName evidence="2">Teneurin-like YD-shell domain-containing protein</fullName>
    </recommendedName>
</protein>
<keyword evidence="4" id="KW-1185">Reference proteome</keyword>
<dbReference type="PATRIC" id="fig|1121015.4.peg.186"/>
<dbReference type="PANTHER" id="PTHR32305">
    <property type="match status" value="1"/>
</dbReference>
<dbReference type="AlphaFoldDB" id="A0A091BJU3"/>
<dbReference type="PANTHER" id="PTHR32305:SF15">
    <property type="entry name" value="PROTEIN RHSA-RELATED"/>
    <property type="match status" value="1"/>
</dbReference>
<dbReference type="InterPro" id="IPR056823">
    <property type="entry name" value="TEN-like_YD-shell"/>
</dbReference>
<dbReference type="NCBIfam" id="TIGR03696">
    <property type="entry name" value="Rhs_assc_core"/>
    <property type="match status" value="1"/>
</dbReference>
<evidence type="ECO:0000256" key="1">
    <source>
        <dbReference type="ARBA" id="ARBA00022737"/>
    </source>
</evidence>
<evidence type="ECO:0000313" key="4">
    <source>
        <dbReference type="Proteomes" id="UP000029385"/>
    </source>
</evidence>
<proteinExistence type="predicted"/>
<dbReference type="InterPro" id="IPR031325">
    <property type="entry name" value="RHS_repeat"/>
</dbReference>
<organism evidence="3 4">
    <name type="scientific">Arenimonas oryziterrae DSM 21050 = YC6267</name>
    <dbReference type="NCBI Taxonomy" id="1121015"/>
    <lineage>
        <taxon>Bacteria</taxon>
        <taxon>Pseudomonadati</taxon>
        <taxon>Pseudomonadota</taxon>
        <taxon>Gammaproteobacteria</taxon>
        <taxon>Lysobacterales</taxon>
        <taxon>Lysobacteraceae</taxon>
        <taxon>Arenimonas</taxon>
    </lineage>
</organism>
<dbReference type="InterPro" id="IPR050708">
    <property type="entry name" value="T6SS_VgrG/RHS"/>
</dbReference>
<dbReference type="NCBIfam" id="TIGR01643">
    <property type="entry name" value="YD_repeat_2x"/>
    <property type="match status" value="2"/>
</dbReference>
<accession>A0A091BJU3</accession>
<name>A0A091BJU3_9GAMM</name>
<sequence>MTGIVDEKGQRFASFGYNWVGEAISTEHAGGVERYVLSRNPDGSATITTASGSSIVRRFSVVHDRVLRASDTISCTGCSSQTRQWSFDESGLPDVSIDAAGTIEDSDYDEFGLLIQVVRAKGTPEQRAETLHWDTTLRTPRQIDRAGQRQTYTYNSRGQILAVTLTDVAAGRSRTSSLTYCETADVAAGICPLVGLVTSANGPRTDVGDISTYSYYASDAAGCATVPTTCPYRKGDLWKVTNAAGQVVEILAYNANGRILSMKDANGVITDLEYHSRGWLIARKVRGFDSGTEADDAITRMDVNEAGQIARVTLPDGSFISYAYDAAHRLTGIADNSGNSVTYTLNSSGDRIKEDTKNGNGVLKRTLSRVYNGLGQLQTIADATATPADFTYNAEGTVNTITDALSRVGGSDFDLLGHLKRSVVNATGTGVEKGTTQFQYDARDNLIGVIDPKGLPTNYGYDGLDDITQLVSPDTGTTIYGYDSAGNRSSQLDARGKLTTYSYDALNRLISQSVSNSAQNIYFDYDLPQADCLAGEMSGAGRLARIRDESGSTRFCYDRSGHLVRKVQSVIGGPTLTVGSTYNSTGRLVAMTYPSGAIVTYLRDANGQITGITAKPTAVAAQISLVSSVAYLPFGPLNTLTFGSGRVMTKAYDQNYGIDKVSDSGVDGLSEDFTLNAVGNITGVVERTTTSAMTTRSFAYDGQDRLAALKSGGSLVQGFTYDATGNRLSKTLGSTTTTNIYDPASHRLTQTGAVMLTYDSNGNQTKNGTSTFVYDDRNRLRDYKANGTSVTRTYRYSGRGERVSKVVAAGSSANRYYTYDESGHVLGEYQANGTRVQEYVWLDDTLVGVLSDHDGSTYQYVETDHLGTPRAVIHPAKDKIIWRWNLTNTAFGEHAPSADPDANSITYTFNLRYPGQWYDSESKLHYNYFRDYDPAIGRYVQSDPIGMNGGVSTFSYVNSSPIGLVDPFGLDIVDVRRVQGVVLQQFPELHPRGIVYCGRLDEGIYADANQFSGDITVSERYCIPSCLSEVEWNELFFSLFHESMHSTDRWWEDLSLSPDHTEHHDSIYMREYFERSRARKQDVPHGPVWGSARRVRVDLTSLYAQYRQENPFCKKCSN</sequence>
<dbReference type="Gene3D" id="2.180.10.10">
    <property type="entry name" value="RHS repeat-associated core"/>
    <property type="match status" value="3"/>
</dbReference>
<reference evidence="3 4" key="1">
    <citation type="submission" date="2013-09" db="EMBL/GenBank/DDBJ databases">
        <title>Genome sequencing of Arenimonas oryziterrae.</title>
        <authorList>
            <person name="Chen F."/>
            <person name="Wang G."/>
        </authorList>
    </citation>
    <scope>NUCLEOTIDE SEQUENCE [LARGE SCALE GENOMIC DNA]</scope>
    <source>
        <strain evidence="3 4">YC6267</strain>
    </source>
</reference>
<evidence type="ECO:0000259" key="2">
    <source>
        <dbReference type="Pfam" id="PF25023"/>
    </source>
</evidence>
<dbReference type="Pfam" id="PF25023">
    <property type="entry name" value="TEN_YD-shell"/>
    <property type="match status" value="1"/>
</dbReference>
<comment type="caution">
    <text evidence="3">The sequence shown here is derived from an EMBL/GenBank/DDBJ whole genome shotgun (WGS) entry which is preliminary data.</text>
</comment>
<dbReference type="Proteomes" id="UP000029385">
    <property type="component" value="Unassembled WGS sequence"/>
</dbReference>
<dbReference type="eggNOG" id="COG3209">
    <property type="taxonomic scope" value="Bacteria"/>
</dbReference>
<dbReference type="InterPro" id="IPR022385">
    <property type="entry name" value="Rhs_assc_core"/>
</dbReference>
<dbReference type="Pfam" id="PF05593">
    <property type="entry name" value="RHS_repeat"/>
    <property type="match status" value="5"/>
</dbReference>
<keyword evidence="1" id="KW-0677">Repeat</keyword>